<sequence>MTEKHVYTDVKSLGQTKKIQSRTADRKNEGGNDGEKTEYVKLTRVAPDRWTGERPEIFQEEATQNNRLKRPYRNAGFHSQPEIQTTQQIPRIPEHDRNKVFQAASSGCIVAVILGIVCVILLGVSGFFATKYFQNSFNYQNMLDNNMQEYDQNMLDNDTQEHEKSRTPMKNKCFSKDQLNSEKYREEYKNKWSCCEEKCYYFSDIHKTFEESRKFCTNQGSHLLKIEDEDEQEFIQSLVSYFSWIGLSRKGIVSPWKWEDGSLLHYKLNLQNSNINNNNCAYVTANKVVASVCTKQLFFICEKNYT</sequence>
<dbReference type="Proteomes" id="UP001162501">
    <property type="component" value="Chromosome 25"/>
</dbReference>
<accession>A0AC59Z839</accession>
<evidence type="ECO:0000313" key="1">
    <source>
        <dbReference type="EMBL" id="CAN0291692.1"/>
    </source>
</evidence>
<reference evidence="1" key="1">
    <citation type="submission" date="2023-05" db="EMBL/GenBank/DDBJ databases">
        <authorList>
            <consortium name="ELIXIR-Norway"/>
        </authorList>
    </citation>
    <scope>NUCLEOTIDE SEQUENCE</scope>
</reference>
<dbReference type="EMBL" id="OX596109">
    <property type="protein sequence ID" value="CAN0291692.1"/>
    <property type="molecule type" value="Genomic_DNA"/>
</dbReference>
<evidence type="ECO:0000313" key="2">
    <source>
        <dbReference type="Proteomes" id="UP001162501"/>
    </source>
</evidence>
<gene>
    <name evidence="1" type="ORF">MRATA1EN22A_LOCUS15047</name>
</gene>
<proteinExistence type="predicted"/>
<organism evidence="1 2">
    <name type="scientific">Rangifer tarandus platyrhynchus</name>
    <name type="common">Svalbard reindeer</name>
    <dbReference type="NCBI Taxonomy" id="3082113"/>
    <lineage>
        <taxon>Eukaryota</taxon>
        <taxon>Metazoa</taxon>
        <taxon>Chordata</taxon>
        <taxon>Craniata</taxon>
        <taxon>Vertebrata</taxon>
        <taxon>Euteleostomi</taxon>
        <taxon>Mammalia</taxon>
        <taxon>Eutheria</taxon>
        <taxon>Laurasiatheria</taxon>
        <taxon>Artiodactyla</taxon>
        <taxon>Ruminantia</taxon>
        <taxon>Pecora</taxon>
        <taxon>Cervidae</taxon>
        <taxon>Odocoileinae</taxon>
        <taxon>Rangifer</taxon>
    </lineage>
</organism>
<protein>
    <submittedName>
        <fullName evidence="1">Uncharacterized protein</fullName>
    </submittedName>
</protein>
<reference evidence="1" key="2">
    <citation type="submission" date="2025-03" db="EMBL/GenBank/DDBJ databases">
        <authorList>
            <consortium name="ELIXIR-Norway"/>
            <consortium name="Elixir Norway"/>
        </authorList>
    </citation>
    <scope>NUCLEOTIDE SEQUENCE</scope>
</reference>
<name>A0AC59Z839_RANTA</name>